<dbReference type="WBParaSite" id="jg16416">
    <property type="protein sequence ID" value="jg16416"/>
    <property type="gene ID" value="jg16416"/>
</dbReference>
<sequence length="211" mass="24329">MDDVRMYSIALIAIVLSLILLLILLNCCLSRRHKVPLVHDMQYFDNILLLLERQEAVERSRAERMKLYETTDLQFLRIPRHSKPNVKLANHYSTPPRRQRSVSASQTDKLAKLKEDLEYFKVDHGVQIRRPNNGVNTNIKPILRPPSSSAPVQRRTWDNIDTQFCDLLDDAKNTKDISLGTTSDQDKSPKTRNFPPPKPSIKRVKGMETTV</sequence>
<keyword evidence="3" id="KW-1185">Reference proteome</keyword>
<keyword evidence="2" id="KW-1133">Transmembrane helix</keyword>
<feature type="region of interest" description="Disordered" evidence="1">
    <location>
        <begin position="131"/>
        <end position="155"/>
    </location>
</feature>
<keyword evidence="2" id="KW-0472">Membrane</keyword>
<dbReference type="AlphaFoldDB" id="A0A915D7N8"/>
<accession>A0A915D7N8</accession>
<dbReference type="Proteomes" id="UP000887574">
    <property type="component" value="Unplaced"/>
</dbReference>
<proteinExistence type="predicted"/>
<evidence type="ECO:0000313" key="4">
    <source>
        <dbReference type="WBParaSite" id="jg16416"/>
    </source>
</evidence>
<feature type="transmembrane region" description="Helical" evidence="2">
    <location>
        <begin position="6"/>
        <end position="29"/>
    </location>
</feature>
<protein>
    <submittedName>
        <fullName evidence="4">Uncharacterized protein</fullName>
    </submittedName>
</protein>
<evidence type="ECO:0000256" key="1">
    <source>
        <dbReference type="SAM" id="MobiDB-lite"/>
    </source>
</evidence>
<organism evidence="3 4">
    <name type="scientific">Ditylenchus dipsaci</name>
    <dbReference type="NCBI Taxonomy" id="166011"/>
    <lineage>
        <taxon>Eukaryota</taxon>
        <taxon>Metazoa</taxon>
        <taxon>Ecdysozoa</taxon>
        <taxon>Nematoda</taxon>
        <taxon>Chromadorea</taxon>
        <taxon>Rhabditida</taxon>
        <taxon>Tylenchina</taxon>
        <taxon>Tylenchomorpha</taxon>
        <taxon>Sphaerularioidea</taxon>
        <taxon>Anguinidae</taxon>
        <taxon>Anguininae</taxon>
        <taxon>Ditylenchus</taxon>
    </lineage>
</organism>
<evidence type="ECO:0000313" key="3">
    <source>
        <dbReference type="Proteomes" id="UP000887574"/>
    </source>
</evidence>
<feature type="region of interest" description="Disordered" evidence="1">
    <location>
        <begin position="176"/>
        <end position="211"/>
    </location>
</feature>
<reference evidence="4" key="1">
    <citation type="submission" date="2022-11" db="UniProtKB">
        <authorList>
            <consortium name="WormBaseParasite"/>
        </authorList>
    </citation>
    <scope>IDENTIFICATION</scope>
</reference>
<keyword evidence="2" id="KW-0812">Transmembrane</keyword>
<feature type="region of interest" description="Disordered" evidence="1">
    <location>
        <begin position="86"/>
        <end position="107"/>
    </location>
</feature>
<evidence type="ECO:0000256" key="2">
    <source>
        <dbReference type="SAM" id="Phobius"/>
    </source>
</evidence>
<name>A0A915D7N8_9BILA</name>